<keyword evidence="7" id="KW-1185">Reference proteome</keyword>
<comment type="function">
    <text evidence="1">May act as a substrate-specific adapter of an E3 ubiquitin-protein ligase complex (CUL3-RBX1-BTB) which mediates the ubiquitination and subsequent proteasomal degradation of target proteins.</text>
</comment>
<evidence type="ECO:0000256" key="2">
    <source>
        <dbReference type="ARBA" id="ARBA00004906"/>
    </source>
</evidence>
<evidence type="ECO:0000313" key="7">
    <source>
        <dbReference type="Proteomes" id="UP000652761"/>
    </source>
</evidence>
<comment type="caution">
    <text evidence="6">The sequence shown here is derived from an EMBL/GenBank/DDBJ whole genome shotgun (WGS) entry which is preliminary data.</text>
</comment>
<evidence type="ECO:0000256" key="4">
    <source>
        <dbReference type="SAM" id="MobiDB-lite"/>
    </source>
</evidence>
<feature type="region of interest" description="Disordered" evidence="4">
    <location>
        <begin position="127"/>
        <end position="169"/>
    </location>
</feature>
<organism evidence="6 7">
    <name type="scientific">Colocasia esculenta</name>
    <name type="common">Wild taro</name>
    <name type="synonym">Arum esculentum</name>
    <dbReference type="NCBI Taxonomy" id="4460"/>
    <lineage>
        <taxon>Eukaryota</taxon>
        <taxon>Viridiplantae</taxon>
        <taxon>Streptophyta</taxon>
        <taxon>Embryophyta</taxon>
        <taxon>Tracheophyta</taxon>
        <taxon>Spermatophyta</taxon>
        <taxon>Magnoliopsida</taxon>
        <taxon>Liliopsida</taxon>
        <taxon>Araceae</taxon>
        <taxon>Aroideae</taxon>
        <taxon>Colocasieae</taxon>
        <taxon>Colocasia</taxon>
    </lineage>
</organism>
<feature type="compositionally biased region" description="Low complexity" evidence="4">
    <location>
        <begin position="66"/>
        <end position="79"/>
    </location>
</feature>
<sequence>MPTSSMAEPGGRRATQRRKDPGLRRAWCCSFGVPPQSPENRGGGGGGGGGAAGGGRRPPAKPPKPSYAASFHSSPSPSARVGRGLMDPRRILSPGRVSPIDSDAPVRPLPEAADARAVAAAVAAEAEVESVDAPPKEKAPESRHLPSSSSQGVGGARFKERSEDSSMDLRLSVKGKDGKCLVFELDSEVLCQNSTFFAAMVLDAHRRASDASVECQGIEVAEIEDLPVFKDTIELMYAKDAMRWLAKAGVPRSIDILEASSTILFNRGVVSCLNYLEAVPWNESEEEKLKSLLSRCSFEEPIVQDLLDRLYPHGPNAQGLALHLIRSVANGTNNNASKVSQTLVNGLLSKSSVYQKDAAGLDKEGLYSICKSCLNSLVDLFAEASNSFSADGTSTGRERRPTMVQRVSRHVDNLNWLLEMLMDKQMAEDFVGIWANQTELVRLHERVSPMVRYELSRISACVFTALGRGKLRCPGSIRCAVLQSWFGPMLSDFGWLQRCPKGLDVRMLEESLGQLILTLSLRQQQALFVEWFGWFSVQGFECPNLTKAFQVWWRRSFVRAPHPRG</sequence>
<dbReference type="Pfam" id="PF25553">
    <property type="entry name" value="BTB-POZ_ANK-like"/>
    <property type="match status" value="1"/>
</dbReference>
<feature type="region of interest" description="Disordered" evidence="4">
    <location>
        <begin position="1"/>
        <end position="107"/>
    </location>
</feature>
<dbReference type="InterPro" id="IPR058039">
    <property type="entry name" value="At3g05675-like_ankyrin"/>
</dbReference>
<dbReference type="PANTHER" id="PTHR31060:SF33">
    <property type="entry name" value="OS04G0278000 PROTEIN"/>
    <property type="match status" value="1"/>
</dbReference>
<dbReference type="AlphaFoldDB" id="A0A843U8F8"/>
<feature type="compositionally biased region" description="Basic and acidic residues" evidence="4">
    <location>
        <begin position="134"/>
        <end position="144"/>
    </location>
</feature>
<accession>A0A843U8F8</accession>
<reference evidence="6" key="1">
    <citation type="submission" date="2017-07" db="EMBL/GenBank/DDBJ databases">
        <title>Taro Niue Genome Assembly and Annotation.</title>
        <authorList>
            <person name="Atibalentja N."/>
            <person name="Keating K."/>
            <person name="Fields C.J."/>
        </authorList>
    </citation>
    <scope>NUCLEOTIDE SEQUENCE</scope>
    <source>
        <strain evidence="6">Niue_2</strain>
        <tissue evidence="6">Leaf</tissue>
    </source>
</reference>
<dbReference type="GO" id="GO:0016567">
    <property type="term" value="P:protein ubiquitination"/>
    <property type="evidence" value="ECO:0007669"/>
    <property type="project" value="UniProtKB-UniPathway"/>
</dbReference>
<feature type="compositionally biased region" description="Gly residues" evidence="4">
    <location>
        <begin position="41"/>
        <end position="56"/>
    </location>
</feature>
<evidence type="ECO:0000256" key="1">
    <source>
        <dbReference type="ARBA" id="ARBA00002668"/>
    </source>
</evidence>
<evidence type="ECO:0000313" key="6">
    <source>
        <dbReference type="EMBL" id="MQL76519.1"/>
    </source>
</evidence>
<name>A0A843U8F8_COLES</name>
<dbReference type="OrthoDB" id="671361at2759"/>
<dbReference type="UniPathway" id="UPA00143"/>
<evidence type="ECO:0000256" key="3">
    <source>
        <dbReference type="ARBA" id="ARBA00022786"/>
    </source>
</evidence>
<keyword evidence="3" id="KW-0833">Ubl conjugation pathway</keyword>
<dbReference type="EMBL" id="NMUH01000303">
    <property type="protein sequence ID" value="MQL76519.1"/>
    <property type="molecule type" value="Genomic_DNA"/>
</dbReference>
<proteinExistence type="predicted"/>
<gene>
    <name evidence="6" type="ORF">Taro_008925</name>
</gene>
<comment type="pathway">
    <text evidence="2">Protein modification; protein ubiquitination.</text>
</comment>
<dbReference type="Proteomes" id="UP000652761">
    <property type="component" value="Unassembled WGS sequence"/>
</dbReference>
<dbReference type="InterPro" id="IPR038920">
    <property type="entry name" value="At3g05675-like"/>
</dbReference>
<protein>
    <recommendedName>
        <fullName evidence="5">At3g05675-like ankyrin-like domain-containing protein</fullName>
    </recommendedName>
</protein>
<feature type="domain" description="At3g05675-like ankyrin-like" evidence="5">
    <location>
        <begin position="317"/>
        <end position="559"/>
    </location>
</feature>
<evidence type="ECO:0000259" key="5">
    <source>
        <dbReference type="Pfam" id="PF25553"/>
    </source>
</evidence>
<dbReference type="PANTHER" id="PTHR31060">
    <property type="entry name" value="OSJNBA0011J08.25 PROTEIN-RELATED"/>
    <property type="match status" value="1"/>
</dbReference>